<sequence>MNTFISAVLVGLVGVFCMWDSRLLGRLNFEQPLVGATLVGLLLGDVPTGLAVGAAVELVSMGLVQVGAAVPPDMVLGGIVAAAFACLTDASAETAMTIAIPVAVLGQLLGIVFRSIIAALTHVADSAIDNGKFKTAYRMHICAGSGLYAIMYFLPIFLAVFVGTDLVQAIVNMVPEWLSTGLNVSTKIMTAYGLALLLTMMIKKGMTPFLFIGFLLAAYLNLSVIAVALIGVCLAVVFMGFKFNGSHAAAGVDSDYDPLEDDED</sequence>
<dbReference type="PROSITE" id="PS51106">
    <property type="entry name" value="PTS_EIIC_TYPE_4"/>
    <property type="match status" value="1"/>
</dbReference>
<dbReference type="GO" id="GO:0009401">
    <property type="term" value="P:phosphoenolpyruvate-dependent sugar phosphotransferase system"/>
    <property type="evidence" value="ECO:0007669"/>
    <property type="project" value="UniProtKB-KW"/>
</dbReference>
<dbReference type="EMBL" id="CYYP01000002">
    <property type="protein sequence ID" value="CUN46633.1"/>
    <property type="molecule type" value="Genomic_DNA"/>
</dbReference>
<dbReference type="InterPro" id="IPR050303">
    <property type="entry name" value="GatZ_KbaZ_carbometab"/>
</dbReference>
<reference evidence="10 12" key="1">
    <citation type="submission" date="2015-09" db="EMBL/GenBank/DDBJ databases">
        <authorList>
            <consortium name="Pathogen Informatics"/>
        </authorList>
    </citation>
    <scope>NUCLEOTIDE SEQUENCE [LARGE SCALE GENOMIC DNA]</scope>
    <source>
        <strain evidence="10 12">2789STDY5608823</strain>
    </source>
</reference>
<evidence type="ECO:0000313" key="12">
    <source>
        <dbReference type="Proteomes" id="UP000095468"/>
    </source>
</evidence>
<evidence type="ECO:0000256" key="4">
    <source>
        <dbReference type="ARBA" id="ARBA00022597"/>
    </source>
</evidence>
<keyword evidence="4" id="KW-0762">Sugar transport</keyword>
<dbReference type="RefSeq" id="WP_022095161.1">
    <property type="nucleotide sequence ID" value="NZ_CYYP01000002.1"/>
</dbReference>
<keyword evidence="5" id="KW-0598">Phosphotransferase system</keyword>
<feature type="transmembrane region" description="Helical" evidence="9">
    <location>
        <begin position="68"/>
        <end position="92"/>
    </location>
</feature>
<evidence type="ECO:0000256" key="3">
    <source>
        <dbReference type="ARBA" id="ARBA00022475"/>
    </source>
</evidence>
<dbReference type="GO" id="GO:0005886">
    <property type="term" value="C:plasma membrane"/>
    <property type="evidence" value="ECO:0007669"/>
    <property type="project" value="UniProtKB-SubCell"/>
</dbReference>
<evidence type="ECO:0000256" key="5">
    <source>
        <dbReference type="ARBA" id="ARBA00022683"/>
    </source>
</evidence>
<keyword evidence="6 9" id="KW-0812">Transmembrane</keyword>
<dbReference type="InterPro" id="IPR004700">
    <property type="entry name" value="PTS_IIC_man"/>
</dbReference>
<evidence type="ECO:0000256" key="7">
    <source>
        <dbReference type="ARBA" id="ARBA00022989"/>
    </source>
</evidence>
<feature type="transmembrane region" description="Helical" evidence="9">
    <location>
        <begin position="98"/>
        <end position="120"/>
    </location>
</feature>
<evidence type="ECO:0000256" key="9">
    <source>
        <dbReference type="SAM" id="Phobius"/>
    </source>
</evidence>
<accession>A0A173X4M3</accession>
<feature type="transmembrane region" description="Helical" evidence="9">
    <location>
        <begin position="184"/>
        <end position="202"/>
    </location>
</feature>
<keyword evidence="2" id="KW-0813">Transport</keyword>
<feature type="transmembrane region" description="Helical" evidence="9">
    <location>
        <begin position="209"/>
        <end position="238"/>
    </location>
</feature>
<protein>
    <submittedName>
        <fullName evidence="11">PTS mannose transporter subunit IICD</fullName>
    </submittedName>
    <submittedName>
        <fullName evidence="10">PTS system mannose-specific EIIC component</fullName>
    </submittedName>
</protein>
<organism evidence="10 12">
    <name type="scientific">Collinsella aerofaciens</name>
    <dbReference type="NCBI Taxonomy" id="74426"/>
    <lineage>
        <taxon>Bacteria</taxon>
        <taxon>Bacillati</taxon>
        <taxon>Actinomycetota</taxon>
        <taxon>Coriobacteriia</taxon>
        <taxon>Coriobacteriales</taxon>
        <taxon>Coriobacteriaceae</taxon>
        <taxon>Collinsella</taxon>
    </lineage>
</organism>
<gene>
    <name evidence="10" type="primary">manY_1</name>
    <name evidence="10" type="ORF">ERS852381_00237</name>
    <name evidence="11" type="ORF">GT464_03570</name>
</gene>
<dbReference type="Pfam" id="PF03609">
    <property type="entry name" value="EII-Sor"/>
    <property type="match status" value="1"/>
</dbReference>
<keyword evidence="8 9" id="KW-0472">Membrane</keyword>
<dbReference type="EMBL" id="WWSR01000004">
    <property type="protein sequence ID" value="MZJ39036.1"/>
    <property type="molecule type" value="Genomic_DNA"/>
</dbReference>
<evidence type="ECO:0000256" key="2">
    <source>
        <dbReference type="ARBA" id="ARBA00022448"/>
    </source>
</evidence>
<evidence type="ECO:0000313" key="11">
    <source>
        <dbReference type="EMBL" id="MZJ39036.1"/>
    </source>
</evidence>
<evidence type="ECO:0000256" key="6">
    <source>
        <dbReference type="ARBA" id="ARBA00022692"/>
    </source>
</evidence>
<evidence type="ECO:0000313" key="13">
    <source>
        <dbReference type="Proteomes" id="UP000469380"/>
    </source>
</evidence>
<dbReference type="PANTHER" id="PTHR32502">
    <property type="entry name" value="N-ACETYLGALACTOSAMINE PERMEASE II COMPONENT-RELATED"/>
    <property type="match status" value="1"/>
</dbReference>
<dbReference type="Proteomes" id="UP000095468">
    <property type="component" value="Unassembled WGS sequence"/>
</dbReference>
<evidence type="ECO:0000256" key="1">
    <source>
        <dbReference type="ARBA" id="ARBA00004651"/>
    </source>
</evidence>
<name>A0A173X4M3_9ACTN</name>
<dbReference type="AlphaFoldDB" id="A0A173X4M3"/>
<comment type="subcellular location">
    <subcellularLocation>
        <location evidence="1">Cell membrane</location>
        <topology evidence="1">Multi-pass membrane protein</topology>
    </subcellularLocation>
</comment>
<dbReference type="PANTHER" id="PTHR32502:SF8">
    <property type="entry name" value="N-ACETYLGALACTOSAMINE PERMEASE IIC COMPONENT 1"/>
    <property type="match status" value="1"/>
</dbReference>
<evidence type="ECO:0000256" key="8">
    <source>
        <dbReference type="ARBA" id="ARBA00023136"/>
    </source>
</evidence>
<dbReference type="Proteomes" id="UP000469380">
    <property type="component" value="Unassembled WGS sequence"/>
</dbReference>
<evidence type="ECO:0000313" key="10">
    <source>
        <dbReference type="EMBL" id="CUN46633.1"/>
    </source>
</evidence>
<feature type="transmembrane region" description="Helical" evidence="9">
    <location>
        <begin position="33"/>
        <end position="56"/>
    </location>
</feature>
<proteinExistence type="predicted"/>
<keyword evidence="7 9" id="KW-1133">Transmembrane helix</keyword>
<reference evidence="11 13" key="2">
    <citation type="journal article" date="2019" name="Nat. Med.">
        <title>A library of human gut bacterial isolates paired with longitudinal multiomics data enables mechanistic microbiome research.</title>
        <authorList>
            <person name="Poyet M."/>
            <person name="Groussin M."/>
            <person name="Gibbons S.M."/>
            <person name="Avila-Pacheco J."/>
            <person name="Jiang X."/>
            <person name="Kearney S.M."/>
            <person name="Perrotta A.R."/>
            <person name="Berdy B."/>
            <person name="Zhao S."/>
            <person name="Lieberman T.D."/>
            <person name="Swanson P.K."/>
            <person name="Smith M."/>
            <person name="Roesemann S."/>
            <person name="Alexander J.E."/>
            <person name="Rich S.A."/>
            <person name="Livny J."/>
            <person name="Vlamakis H."/>
            <person name="Clish C."/>
            <person name="Bullock K."/>
            <person name="Deik A."/>
            <person name="Scott J."/>
            <person name="Pierce K.A."/>
            <person name="Xavier R.J."/>
            <person name="Alm E.J."/>
        </authorList>
    </citation>
    <scope>NUCLEOTIDE SEQUENCE [LARGE SCALE GENOMIC DNA]</scope>
    <source>
        <strain evidence="11 13">BIOML-A20</strain>
    </source>
</reference>
<feature type="transmembrane region" description="Helical" evidence="9">
    <location>
        <begin position="141"/>
        <end position="164"/>
    </location>
</feature>
<keyword evidence="3" id="KW-1003">Cell membrane</keyword>